<reference evidence="3" key="1">
    <citation type="submission" date="2017-06" db="EMBL/GenBank/DDBJ databases">
        <authorList>
            <person name="Cremers G."/>
        </authorList>
    </citation>
    <scope>NUCLEOTIDE SEQUENCE [LARGE SCALE GENOMIC DNA]</scope>
</reference>
<dbReference type="Proteomes" id="UP000218615">
    <property type="component" value="Unassembled WGS sequence"/>
</dbReference>
<evidence type="ECO:0000259" key="1">
    <source>
        <dbReference type="Pfam" id="PF01593"/>
    </source>
</evidence>
<feature type="domain" description="Amine oxidase" evidence="1">
    <location>
        <begin position="10"/>
        <end position="386"/>
    </location>
</feature>
<dbReference type="Gene3D" id="3.50.50.60">
    <property type="entry name" value="FAD/NAD(P)-binding domain"/>
    <property type="match status" value="1"/>
</dbReference>
<dbReference type="PANTHER" id="PTHR43734">
    <property type="entry name" value="PHYTOENE DESATURASE"/>
    <property type="match status" value="1"/>
</dbReference>
<dbReference type="Pfam" id="PF01593">
    <property type="entry name" value="Amino_oxidase"/>
    <property type="match status" value="1"/>
</dbReference>
<dbReference type="InterPro" id="IPR036188">
    <property type="entry name" value="FAD/NAD-bd_sf"/>
</dbReference>
<dbReference type="Gene3D" id="3.90.660.50">
    <property type="match status" value="1"/>
</dbReference>
<dbReference type="AlphaFoldDB" id="A0A284VKE6"/>
<protein>
    <recommendedName>
        <fullName evidence="1">Amine oxidase domain-containing protein</fullName>
    </recommendedName>
</protein>
<dbReference type="OrthoDB" id="11867at2157"/>
<accession>A0A284VKE6</accession>
<evidence type="ECO:0000313" key="3">
    <source>
        <dbReference type="Proteomes" id="UP000218615"/>
    </source>
</evidence>
<proteinExistence type="predicted"/>
<evidence type="ECO:0000313" key="2">
    <source>
        <dbReference type="EMBL" id="SNQ59703.1"/>
    </source>
</evidence>
<sequence>MKAVIIGAGLGGLLAGAKLSKAGYDVEIFERLPFIGGRFTNLEYKGFKLSTGALHMIPHGSRGPLSQLLREVGAEVTIIDSSPMAIIKKEDESNIEFHDFKKGLSVTKQVKLGTILAYSLKFKPKTDISFRDWILKYFNDEFLLRLADSYCGWSLSLAANDVPARKVLEIIDNMYRYKGPGIPAGGCGAVIESLSDVIKSNGGKINTRACIDRIITDDGLAKGVNANGKVIDADIVISDVGHSETSRMYECRDEKYLEFIKKTKPSRGIKICLSSGEPLIGHSGVLFTPYAERVNGINEVTNADPSLAPPGKHLAMSHQTVLSDDLAHEITLGLSDLKKLFSDKKYEVLLIQSYSGDWPVNRVSSGSDIGYRTPVQNLYIVGDGAKGKGGIEVEGVALGVRNVMKEIGVS</sequence>
<dbReference type="EMBL" id="FZMP01000033">
    <property type="protein sequence ID" value="SNQ59703.1"/>
    <property type="molecule type" value="Genomic_DNA"/>
</dbReference>
<keyword evidence="3" id="KW-1185">Reference proteome</keyword>
<organism evidence="2 3">
    <name type="scientific">Candidatus Methanoperedens nitratireducens</name>
    <dbReference type="NCBI Taxonomy" id="1392998"/>
    <lineage>
        <taxon>Archaea</taxon>
        <taxon>Methanobacteriati</taxon>
        <taxon>Methanobacteriota</taxon>
        <taxon>Stenosarchaea group</taxon>
        <taxon>Methanomicrobia</taxon>
        <taxon>Methanosarcinales</taxon>
        <taxon>ANME-2 cluster</taxon>
        <taxon>Candidatus Methanoperedentaceae</taxon>
        <taxon>Candidatus Methanoperedens</taxon>
    </lineage>
</organism>
<name>A0A284VKE6_9EURY</name>
<gene>
    <name evidence="2" type="ORF">MNV_1280006</name>
</gene>
<dbReference type="GO" id="GO:0016491">
    <property type="term" value="F:oxidoreductase activity"/>
    <property type="evidence" value="ECO:0007669"/>
    <property type="project" value="InterPro"/>
</dbReference>
<dbReference type="SUPFAM" id="SSF51905">
    <property type="entry name" value="FAD/NAD(P)-binding domain"/>
    <property type="match status" value="1"/>
</dbReference>
<dbReference type="RefSeq" id="WP_096204033.1">
    <property type="nucleotide sequence ID" value="NZ_FZMP01000033.1"/>
</dbReference>
<dbReference type="PANTHER" id="PTHR43734:SF1">
    <property type="entry name" value="PHYTOENE DESATURASE"/>
    <property type="match status" value="1"/>
</dbReference>
<dbReference type="InterPro" id="IPR002937">
    <property type="entry name" value="Amino_oxidase"/>
</dbReference>